<accession>A0A3A8KMP7</accession>
<gene>
    <name evidence="2" type="ORF">D7X32_14835</name>
</gene>
<comment type="caution">
    <text evidence="2">The sequence shown here is derived from an EMBL/GenBank/DDBJ whole genome shotgun (WGS) entry which is preliminary data.</text>
</comment>
<keyword evidence="1" id="KW-0472">Membrane</keyword>
<dbReference type="AlphaFoldDB" id="A0A3A8KMP7"/>
<keyword evidence="3" id="KW-1185">Reference proteome</keyword>
<proteinExistence type="predicted"/>
<reference evidence="3" key="1">
    <citation type="submission" date="2018-09" db="EMBL/GenBank/DDBJ databases">
        <authorList>
            <person name="Livingstone P.G."/>
            <person name="Whitworth D.E."/>
        </authorList>
    </citation>
    <scope>NUCLEOTIDE SEQUENCE [LARGE SCALE GENOMIC DNA]</scope>
    <source>
        <strain evidence="3">CA043D</strain>
    </source>
</reference>
<evidence type="ECO:0000313" key="3">
    <source>
        <dbReference type="Proteomes" id="UP000268313"/>
    </source>
</evidence>
<sequence length="351" mass="38377">MPAGARGSRRRADAASRFDLPGGDFYAPSVALDPSEFQKTYVYETRAPVPEVLADLKALADLDAKAERKRRTLWIAAWACMVFSIAGCALLSVAVGQLSFEQQDAMAGMPLLVGVASFATGIVLFIIRARAGRTDLDNRRYGLVATLLQRFQVDLDVNAPVDVKLDLSPRDDARKCVGKLKRGRWDCENFTDAWLSLHGRFADGTHLHLSVVDHLQKRRRYGRSSSGKTKLKTKRKGKTLLQVALRVKPERFPGLSGLRADAKQATRLPAGVVLSRLDVAEDRLSLRAVLDQEWSVVTTKPAPPAGTAPKGLTPPASQDAARAATMMLLSLYQVLGATRRRSPSPARQQPV</sequence>
<feature type="transmembrane region" description="Helical" evidence="1">
    <location>
        <begin position="73"/>
        <end position="95"/>
    </location>
</feature>
<keyword evidence="1" id="KW-1133">Transmembrane helix</keyword>
<organism evidence="2 3">
    <name type="scientific">Corallococcus carmarthensis</name>
    <dbReference type="NCBI Taxonomy" id="2316728"/>
    <lineage>
        <taxon>Bacteria</taxon>
        <taxon>Pseudomonadati</taxon>
        <taxon>Myxococcota</taxon>
        <taxon>Myxococcia</taxon>
        <taxon>Myxococcales</taxon>
        <taxon>Cystobacterineae</taxon>
        <taxon>Myxococcaceae</taxon>
        <taxon>Corallococcus</taxon>
    </lineage>
</organism>
<keyword evidence="1" id="KW-0812">Transmembrane</keyword>
<dbReference type="Proteomes" id="UP000268313">
    <property type="component" value="Unassembled WGS sequence"/>
</dbReference>
<protein>
    <submittedName>
        <fullName evidence="2">Uncharacterized protein</fullName>
    </submittedName>
</protein>
<evidence type="ECO:0000256" key="1">
    <source>
        <dbReference type="SAM" id="Phobius"/>
    </source>
</evidence>
<name>A0A3A8KMP7_9BACT</name>
<feature type="transmembrane region" description="Helical" evidence="1">
    <location>
        <begin position="107"/>
        <end position="127"/>
    </location>
</feature>
<evidence type="ECO:0000313" key="2">
    <source>
        <dbReference type="EMBL" id="RKH03224.1"/>
    </source>
</evidence>
<dbReference type="EMBL" id="RAWE01000044">
    <property type="protein sequence ID" value="RKH03224.1"/>
    <property type="molecule type" value="Genomic_DNA"/>
</dbReference>